<sequence>MIALRHRRRRASIAHRPIIGRLPIESLEGRALLSRVFFDTQVVRAAEPTGSVELTLRRFGPPEQLAAEETFPVSYGDETATSGVDYQPTPTSVTFAPGEESVTFSVPILPDQEDDDDETFTVTATGDPIPPEEIFPPGIPVPPGFPPQLNVATTTVRISDSADITSPTIAGLQMIPARGGHRIAAVRLTFSEPMDPALASNPASYALFAQYPFRFMGSTGSYNGTPIAIRSATYEPASNSVLLQPARQLPGSLAYVLRHAGPDDFTPILPLTDLAGNPITSFPEFDAFGNGQFSLTFARGRRLLLQEIGSAFGTPNGVTLFQLQGRGTLEFVQAPFLSSSESFDPDTQIFPTSSELRVVEAGPTPVTIVGRGVGPRYLFFSGNAIRVVSPVPVNLRLQNRSDDPTFPTFQVSEVVIT</sequence>
<dbReference type="SMART" id="SM00237">
    <property type="entry name" value="Calx_beta"/>
    <property type="match status" value="1"/>
</dbReference>
<evidence type="ECO:0000256" key="2">
    <source>
        <dbReference type="ARBA" id="ARBA00022737"/>
    </source>
</evidence>
<dbReference type="Gene3D" id="2.60.40.2030">
    <property type="match status" value="1"/>
</dbReference>
<evidence type="ECO:0000313" key="7">
    <source>
        <dbReference type="Proteomes" id="UP000317835"/>
    </source>
</evidence>
<evidence type="ECO:0000259" key="5">
    <source>
        <dbReference type="SMART" id="SM00237"/>
    </source>
</evidence>
<dbReference type="InterPro" id="IPR014755">
    <property type="entry name" value="Cu-Rt/internalin_Ig-like"/>
</dbReference>
<proteinExistence type="predicted"/>
<dbReference type="PANTHER" id="PTHR11878">
    <property type="entry name" value="SODIUM/CALCIUM EXCHANGER"/>
    <property type="match status" value="1"/>
</dbReference>
<keyword evidence="2" id="KW-0677">Repeat</keyword>
<protein>
    <submittedName>
        <fullName evidence="6">Calx-beta domain protein</fullName>
    </submittedName>
</protein>
<organism evidence="6 7">
    <name type="scientific">Tautonia plasticadhaerens</name>
    <dbReference type="NCBI Taxonomy" id="2527974"/>
    <lineage>
        <taxon>Bacteria</taxon>
        <taxon>Pseudomonadati</taxon>
        <taxon>Planctomycetota</taxon>
        <taxon>Planctomycetia</taxon>
        <taxon>Isosphaerales</taxon>
        <taxon>Isosphaeraceae</taxon>
        <taxon>Tautonia</taxon>
    </lineage>
</organism>
<dbReference type="Pfam" id="PF03160">
    <property type="entry name" value="Calx-beta"/>
    <property type="match status" value="1"/>
</dbReference>
<dbReference type="GO" id="GO:0030001">
    <property type="term" value="P:metal ion transport"/>
    <property type="evidence" value="ECO:0007669"/>
    <property type="project" value="TreeGrafter"/>
</dbReference>
<evidence type="ECO:0000256" key="1">
    <source>
        <dbReference type="ARBA" id="ARBA00022729"/>
    </source>
</evidence>
<evidence type="ECO:0000256" key="3">
    <source>
        <dbReference type="ARBA" id="ARBA00022837"/>
    </source>
</evidence>
<keyword evidence="1" id="KW-0732">Signal</keyword>
<keyword evidence="7" id="KW-1185">Reference proteome</keyword>
<accession>A0A518H6Q3</accession>
<feature type="domain" description="Calx-beta" evidence="5">
    <location>
        <begin position="20"/>
        <end position="125"/>
    </location>
</feature>
<dbReference type="Proteomes" id="UP000317835">
    <property type="component" value="Chromosome"/>
</dbReference>
<dbReference type="InterPro" id="IPR051171">
    <property type="entry name" value="CaCA"/>
</dbReference>
<dbReference type="InterPro" id="IPR003644">
    <property type="entry name" value="Calx_beta"/>
</dbReference>
<evidence type="ECO:0000256" key="4">
    <source>
        <dbReference type="ARBA" id="ARBA00023065"/>
    </source>
</evidence>
<dbReference type="RefSeq" id="WP_145272834.1">
    <property type="nucleotide sequence ID" value="NZ_CP036426.1"/>
</dbReference>
<keyword evidence="3" id="KW-0106">Calcium</keyword>
<evidence type="ECO:0000313" key="6">
    <source>
        <dbReference type="EMBL" id="QDV36493.1"/>
    </source>
</evidence>
<dbReference type="Gene3D" id="2.60.40.1220">
    <property type="match status" value="1"/>
</dbReference>
<dbReference type="EMBL" id="CP036426">
    <property type="protein sequence ID" value="QDV36493.1"/>
    <property type="molecule type" value="Genomic_DNA"/>
</dbReference>
<keyword evidence="4" id="KW-0406">Ion transport</keyword>
<dbReference type="PANTHER" id="PTHR11878:SF65">
    <property type="entry name" value="NA_CA-EXCHANGE PROTEIN, ISOFORM G"/>
    <property type="match status" value="1"/>
</dbReference>
<gene>
    <name evidence="6" type="ORF">ElP_44190</name>
</gene>
<name>A0A518H6Q3_9BACT</name>
<dbReference type="InterPro" id="IPR038081">
    <property type="entry name" value="CalX-like_sf"/>
</dbReference>
<dbReference type="AlphaFoldDB" id="A0A518H6Q3"/>
<dbReference type="KEGG" id="tpla:ElP_44190"/>
<dbReference type="GO" id="GO:0016020">
    <property type="term" value="C:membrane"/>
    <property type="evidence" value="ECO:0007669"/>
    <property type="project" value="InterPro"/>
</dbReference>
<dbReference type="GO" id="GO:0007154">
    <property type="term" value="P:cell communication"/>
    <property type="evidence" value="ECO:0007669"/>
    <property type="project" value="InterPro"/>
</dbReference>
<keyword evidence="4" id="KW-0813">Transport</keyword>
<reference evidence="6 7" key="1">
    <citation type="submission" date="2019-02" db="EMBL/GenBank/DDBJ databases">
        <title>Deep-cultivation of Planctomycetes and their phenomic and genomic characterization uncovers novel biology.</title>
        <authorList>
            <person name="Wiegand S."/>
            <person name="Jogler M."/>
            <person name="Boedeker C."/>
            <person name="Pinto D."/>
            <person name="Vollmers J."/>
            <person name="Rivas-Marin E."/>
            <person name="Kohn T."/>
            <person name="Peeters S.H."/>
            <person name="Heuer A."/>
            <person name="Rast P."/>
            <person name="Oberbeckmann S."/>
            <person name="Bunk B."/>
            <person name="Jeske O."/>
            <person name="Meyerdierks A."/>
            <person name="Storesund J.E."/>
            <person name="Kallscheuer N."/>
            <person name="Luecker S."/>
            <person name="Lage O.M."/>
            <person name="Pohl T."/>
            <person name="Merkel B.J."/>
            <person name="Hornburger P."/>
            <person name="Mueller R.-W."/>
            <person name="Bruemmer F."/>
            <person name="Labrenz M."/>
            <person name="Spormann A.M."/>
            <person name="Op den Camp H."/>
            <person name="Overmann J."/>
            <person name="Amann R."/>
            <person name="Jetten M.S.M."/>
            <person name="Mascher T."/>
            <person name="Medema M.H."/>
            <person name="Devos D.P."/>
            <person name="Kaster A.-K."/>
            <person name="Ovreas L."/>
            <person name="Rohde M."/>
            <person name="Galperin M.Y."/>
            <person name="Jogler C."/>
        </authorList>
    </citation>
    <scope>NUCLEOTIDE SEQUENCE [LARGE SCALE GENOMIC DNA]</scope>
    <source>
        <strain evidence="6 7">ElP</strain>
    </source>
</reference>
<dbReference type="SUPFAM" id="SSF141072">
    <property type="entry name" value="CalX-like"/>
    <property type="match status" value="1"/>
</dbReference>